<dbReference type="PANTHER" id="PTHR30514">
    <property type="entry name" value="GLUCOKINASE"/>
    <property type="match status" value="1"/>
</dbReference>
<evidence type="ECO:0000259" key="4">
    <source>
        <dbReference type="PROSITE" id="PS51071"/>
    </source>
</evidence>
<feature type="domain" description="SIS" evidence="5">
    <location>
        <begin position="139"/>
        <end position="279"/>
    </location>
</feature>
<evidence type="ECO:0000256" key="2">
    <source>
        <dbReference type="ARBA" id="ARBA00023125"/>
    </source>
</evidence>
<feature type="domain" description="HTH rpiR-type" evidence="4">
    <location>
        <begin position="19"/>
        <end position="95"/>
    </location>
</feature>
<dbReference type="Gene3D" id="1.10.10.10">
    <property type="entry name" value="Winged helix-like DNA-binding domain superfamily/Winged helix DNA-binding domain"/>
    <property type="match status" value="1"/>
</dbReference>
<dbReference type="EMBL" id="FQVC01000006">
    <property type="protein sequence ID" value="SHF27548.1"/>
    <property type="molecule type" value="Genomic_DNA"/>
</dbReference>
<dbReference type="InterPro" id="IPR001347">
    <property type="entry name" value="SIS_dom"/>
</dbReference>
<dbReference type="GO" id="GO:0097367">
    <property type="term" value="F:carbohydrate derivative binding"/>
    <property type="evidence" value="ECO:0007669"/>
    <property type="project" value="InterPro"/>
</dbReference>
<dbReference type="InterPro" id="IPR035472">
    <property type="entry name" value="RpiR-like_SIS"/>
</dbReference>
<gene>
    <name evidence="6" type="ORF">SAMN02745223_02181</name>
</gene>
<evidence type="ECO:0000313" key="7">
    <source>
        <dbReference type="Proteomes" id="UP000184533"/>
    </source>
</evidence>
<dbReference type="GO" id="GO:0003677">
    <property type="term" value="F:DNA binding"/>
    <property type="evidence" value="ECO:0007669"/>
    <property type="project" value="UniProtKB-KW"/>
</dbReference>
<reference evidence="6 7" key="1">
    <citation type="submission" date="2016-11" db="EMBL/GenBank/DDBJ databases">
        <authorList>
            <person name="Jaros S."/>
            <person name="Januszkiewicz K."/>
            <person name="Wedrychowicz H."/>
        </authorList>
    </citation>
    <scope>NUCLEOTIDE SEQUENCE [LARGE SCALE GENOMIC DNA]</scope>
    <source>
        <strain evidence="6 7">DSM 17137</strain>
    </source>
</reference>
<dbReference type="PANTHER" id="PTHR30514:SF1">
    <property type="entry name" value="HTH-TYPE TRANSCRIPTIONAL REGULATOR HEXR-RELATED"/>
    <property type="match status" value="1"/>
</dbReference>
<dbReference type="Proteomes" id="UP000184533">
    <property type="component" value="Unassembled WGS sequence"/>
</dbReference>
<keyword evidence="3" id="KW-0804">Transcription</keyword>
<dbReference type="InterPro" id="IPR009057">
    <property type="entry name" value="Homeodomain-like_sf"/>
</dbReference>
<evidence type="ECO:0000259" key="5">
    <source>
        <dbReference type="PROSITE" id="PS51464"/>
    </source>
</evidence>
<name>A0A1M5AB88_9HYPH</name>
<organism evidence="6 7">
    <name type="scientific">Devosia limi DSM 17137</name>
    <dbReference type="NCBI Taxonomy" id="1121477"/>
    <lineage>
        <taxon>Bacteria</taxon>
        <taxon>Pseudomonadati</taxon>
        <taxon>Pseudomonadota</taxon>
        <taxon>Alphaproteobacteria</taxon>
        <taxon>Hyphomicrobiales</taxon>
        <taxon>Devosiaceae</taxon>
        <taxon>Devosia</taxon>
    </lineage>
</organism>
<dbReference type="CDD" id="cd05013">
    <property type="entry name" value="SIS_RpiR"/>
    <property type="match status" value="1"/>
</dbReference>
<dbReference type="Gene3D" id="3.40.50.10490">
    <property type="entry name" value="Glucose-6-phosphate isomerase like protein, domain 1"/>
    <property type="match status" value="1"/>
</dbReference>
<protein>
    <submittedName>
        <fullName evidence="6">Transcriptional regulator, RpiR family</fullName>
    </submittedName>
</protein>
<dbReference type="SUPFAM" id="SSF46689">
    <property type="entry name" value="Homeodomain-like"/>
    <property type="match status" value="1"/>
</dbReference>
<dbReference type="GO" id="GO:0003700">
    <property type="term" value="F:DNA-binding transcription factor activity"/>
    <property type="evidence" value="ECO:0007669"/>
    <property type="project" value="InterPro"/>
</dbReference>
<dbReference type="SUPFAM" id="SSF53697">
    <property type="entry name" value="SIS domain"/>
    <property type="match status" value="1"/>
</dbReference>
<sequence length="317" mass="34107">MTKSKKAETTHRSLNPEVIDVVSRMQRVEENLSPAEHQVLVAVRSDYDAATRMTIAELARRAGVSQPSVTRFCRSVGCASFSEFKVMLATTLTVAAAYLRPERQFSDDIGQLAQSVMSRAMSALRDCLNDLDTAAVGAAIDILSTARRIDIYGQGGGSASLVEDAKLRLFRIGMPVSAYIDGHQQRMSAATLSRGDAVLAISNSGRSKPVAEAVEIARSFGARTIALTRPDSPLARVADVVIPIVINEDENVLIPTPSRYAHMGVIDTIATGVAYRGGPAARETLRRVRYTVSSIGIAIPSPSTDPTILMKTIKPHE</sequence>
<dbReference type="OrthoDB" id="8582409at2"/>
<accession>A0A1M5AB88</accession>
<dbReference type="Pfam" id="PF01380">
    <property type="entry name" value="SIS"/>
    <property type="match status" value="1"/>
</dbReference>
<dbReference type="Pfam" id="PF01418">
    <property type="entry name" value="HTH_6"/>
    <property type="match status" value="1"/>
</dbReference>
<evidence type="ECO:0000256" key="3">
    <source>
        <dbReference type="ARBA" id="ARBA00023163"/>
    </source>
</evidence>
<evidence type="ECO:0000256" key="1">
    <source>
        <dbReference type="ARBA" id="ARBA00023015"/>
    </source>
</evidence>
<dbReference type="GO" id="GO:1901135">
    <property type="term" value="P:carbohydrate derivative metabolic process"/>
    <property type="evidence" value="ECO:0007669"/>
    <property type="project" value="InterPro"/>
</dbReference>
<proteinExistence type="predicted"/>
<dbReference type="InterPro" id="IPR036388">
    <property type="entry name" value="WH-like_DNA-bd_sf"/>
</dbReference>
<keyword evidence="1" id="KW-0805">Transcription regulation</keyword>
<dbReference type="InterPro" id="IPR000281">
    <property type="entry name" value="HTH_RpiR"/>
</dbReference>
<dbReference type="PROSITE" id="PS51071">
    <property type="entry name" value="HTH_RPIR"/>
    <property type="match status" value="1"/>
</dbReference>
<dbReference type="InterPro" id="IPR046348">
    <property type="entry name" value="SIS_dom_sf"/>
</dbReference>
<dbReference type="AlphaFoldDB" id="A0A1M5AB88"/>
<evidence type="ECO:0000313" key="6">
    <source>
        <dbReference type="EMBL" id="SHF27548.1"/>
    </source>
</evidence>
<dbReference type="RefSeq" id="WP_052950769.1">
    <property type="nucleotide sequence ID" value="NZ_FQVC01000006.1"/>
</dbReference>
<keyword evidence="2" id="KW-0238">DNA-binding</keyword>
<dbReference type="InterPro" id="IPR047640">
    <property type="entry name" value="RpiR-like"/>
</dbReference>
<dbReference type="PROSITE" id="PS51464">
    <property type="entry name" value="SIS"/>
    <property type="match status" value="1"/>
</dbReference>